<accession>A0A1D8S4Q9</accession>
<name>A0A1D8S4Q9_9EURY</name>
<dbReference type="Gene3D" id="3.40.50.300">
    <property type="entry name" value="P-loop containing nucleotide triphosphate hydrolases"/>
    <property type="match status" value="1"/>
</dbReference>
<dbReference type="InterPro" id="IPR027417">
    <property type="entry name" value="P-loop_NTPase"/>
</dbReference>
<proteinExistence type="predicted"/>
<dbReference type="EMBL" id="CP016804">
    <property type="protein sequence ID" value="APE95637.1"/>
    <property type="molecule type" value="Genomic_DNA"/>
</dbReference>
<evidence type="ECO:0000313" key="4">
    <source>
        <dbReference type="Proteomes" id="UP000186165"/>
    </source>
</evidence>
<dbReference type="KEGG" id="halh:HTSR_1154"/>
<protein>
    <recommendedName>
        <fullName evidence="5">Recombinase RecA</fullName>
    </recommendedName>
</protein>
<reference evidence="4" key="2">
    <citation type="submission" date="2016-08" db="EMBL/GenBank/DDBJ databases">
        <title>Discovery of first anaerobic lithoheterotrophic haloarchae widely represented in hypersaline habitats.</title>
        <authorList>
            <person name="Sorokin D.Y."/>
            <person name="Kublanov I.V."/>
            <person name="Roman P."/>
            <person name="Sinninghe Damste J.S."/>
            <person name="Golyshin P.N."/>
            <person name="Rojo D."/>
            <person name="Ciordia S."/>
            <person name="Mena Md.C."/>
            <person name="Ferrer M."/>
            <person name="Smedile F."/>
            <person name="Messina E."/>
            <person name="La Cono V."/>
            <person name="Yakimov M.M."/>
        </authorList>
    </citation>
    <scope>NUCLEOTIDE SEQUENCE [LARGE SCALE GENOMIC DNA]</scope>
    <source>
        <strain evidence="4">HSR6</strain>
    </source>
</reference>
<accession>A0A1J1ACM3</accession>
<dbReference type="Proteomes" id="UP000186165">
    <property type="component" value="Chromosome"/>
</dbReference>
<organism evidence="1 3">
    <name type="scientific">Halodesulfurarchaeum formicicum</name>
    <dbReference type="NCBI Taxonomy" id="1873524"/>
    <lineage>
        <taxon>Archaea</taxon>
        <taxon>Methanobacteriati</taxon>
        <taxon>Methanobacteriota</taxon>
        <taxon>Stenosarchaea group</taxon>
        <taxon>Halobacteria</taxon>
        <taxon>Halobacteriales</taxon>
        <taxon>Halobacteriaceae</taxon>
        <taxon>Halodesulfurarchaeum</taxon>
    </lineage>
</organism>
<dbReference type="AlphaFoldDB" id="A0A1D8S4Q9"/>
<dbReference type="Proteomes" id="UP000185608">
    <property type="component" value="Chromosome"/>
</dbReference>
<dbReference type="KEGG" id="hhsr:HSR6_1189"/>
<dbReference type="STRING" id="1873524.HSR6_1189"/>
<dbReference type="PATRIC" id="fig|1855411.3.peg.1153"/>
<dbReference type="InterPro" id="IPR055927">
    <property type="entry name" value="DUF7504"/>
</dbReference>
<evidence type="ECO:0000313" key="3">
    <source>
        <dbReference type="Proteomes" id="UP000185608"/>
    </source>
</evidence>
<reference evidence="2" key="3">
    <citation type="journal article" date="2017" name="ISME J.">
        <title>Discovery of anaerobic lithoheterotrophic haloarchaea, ubiquitous in hypersaline habitats.</title>
        <authorList>
            <person name="Sorokin D.Y."/>
            <person name="Messina E."/>
            <person name="Smedile F."/>
            <person name="Roman P."/>
            <person name="Damste J.S.S."/>
            <person name="Ciordia S."/>
            <person name="Mena M.C."/>
            <person name="Ferrer M."/>
            <person name="Golyshin P.N."/>
            <person name="Kublanov I.V."/>
            <person name="Samarov N.I."/>
            <person name="Toshchakov S.V."/>
            <person name="La Cono V."/>
            <person name="Yakimov M.M."/>
        </authorList>
    </citation>
    <scope>NUCLEOTIDE SEQUENCE</scope>
    <source>
        <strain evidence="2">HSR6</strain>
    </source>
</reference>
<evidence type="ECO:0000313" key="2">
    <source>
        <dbReference type="EMBL" id="APE95637.1"/>
    </source>
</evidence>
<dbReference type="Pfam" id="PF24336">
    <property type="entry name" value="DUF7504"/>
    <property type="match status" value="1"/>
</dbReference>
<dbReference type="RefSeq" id="WP_070365029.1">
    <property type="nucleotide sequence ID" value="NZ_CP016070.1"/>
</dbReference>
<dbReference type="SUPFAM" id="SSF52540">
    <property type="entry name" value="P-loop containing nucleoside triphosphate hydrolases"/>
    <property type="match status" value="1"/>
</dbReference>
<keyword evidence="4" id="KW-1185">Reference proteome</keyword>
<dbReference type="GeneID" id="30417713"/>
<sequence>MSYQLGDTVPAPLADSVGPGTNILVSGPAMSGKRALMLEVLGHGARQGDGSVVVTANDGGAQIYREYREIAPVDEAYVRIIDSIGSTGNGDLEGIVESVSSPGDLTGIGIEFSQISKDAAGNGVDRIRVAFDSLSALLMYVDLERLFRFLHVFTRQIQSKDWIGMFAIDPDSHEPKVINTLNQLFDGVFEIRVPDDGGREIRARGFGNPPTEWVPLD</sequence>
<dbReference type="EMBL" id="CP016070">
    <property type="protein sequence ID" value="AOW80334.1"/>
    <property type="molecule type" value="Genomic_DNA"/>
</dbReference>
<reference evidence="1 3" key="1">
    <citation type="submission" date="2016-06" db="EMBL/GenBank/DDBJ databases">
        <title>Discovery of anaerobic lithoheterotrophic haloarchaeon capable of sulfur respiration by hydrogen and formate.</title>
        <authorList>
            <person name="Sorokin D.Y."/>
            <person name="Kublanov I.V."/>
            <person name="Roman P."/>
            <person name="Sinninghe Damste J.S."/>
            <person name="Golyshin P.N."/>
            <person name="Rojo D."/>
            <person name="Ciordia S."/>
            <person name="Mena Md.C."/>
            <person name="Ferrer M."/>
            <person name="Smedile F."/>
            <person name="Messina E."/>
            <person name="La Cono V."/>
            <person name="Yakimov M.M."/>
        </authorList>
    </citation>
    <scope>NUCLEOTIDE SEQUENCE [LARGE SCALE GENOMIC DNA]</scope>
    <source>
        <strain evidence="1 3">HTSR1</strain>
    </source>
</reference>
<gene>
    <name evidence="2" type="ORF">HSR6_1189</name>
    <name evidence="1" type="ORF">HTSR_1154</name>
</gene>
<evidence type="ECO:0000313" key="1">
    <source>
        <dbReference type="EMBL" id="AOW80334.1"/>
    </source>
</evidence>
<evidence type="ECO:0008006" key="5">
    <source>
        <dbReference type="Google" id="ProtNLM"/>
    </source>
</evidence>
<dbReference type="OrthoDB" id="70318at2157"/>